<comment type="similarity">
    <text evidence="1">Belongs to the amidase family.</text>
</comment>
<dbReference type="Gene3D" id="3.90.1300.10">
    <property type="entry name" value="Amidase signature (AS) domain"/>
    <property type="match status" value="1"/>
</dbReference>
<reference evidence="5" key="1">
    <citation type="submission" date="2016-10" db="EMBL/GenBank/DDBJ databases">
        <authorList>
            <person name="Varghese N."/>
            <person name="Submissions S."/>
        </authorList>
    </citation>
    <scope>NUCLEOTIDE SEQUENCE [LARGE SCALE GENOMIC DNA]</scope>
    <source>
        <strain evidence="5">DSM 44209</strain>
    </source>
</reference>
<sequence>MDASGGLSAGRIVGLPATELATRVRSGELTAVEVVRAHLAHLDAVEPRVSAFRVVRREAALAEAHAVDTALTRFAMPLAGVPVAVKDNVAVAGEVCTDGAAARAGQPETRDHEVVTRLRRAGAVVVGITRMPELGLYGATDAPGTVCRNPWDTARSPAGSSGGSAAAVASGAVPLAHGNDGMGSLRLPAAACGLVTLKPGAGVVPGGIGADDWSGMTVNGALATTVADLAVAHAVLAGEEPAPLEAPGRPLRIAVSTRSPVPGTRADGPARAAVDAVVAALVAAGHTVVRRDPPVTAGAAGGVLARWAAAAADDAEHLGIPLADLQPRSRTHARLGRAVRAAGLVRPRTAERFRERMVEFFAGADSSASRPRPEARAEHARREEDGVLLPSLRGAGDGDVLDLLLTPVVTGPPLPARPWHERSFLANVTAQGRWAPWTAAWNLAGLPALVLPAGTRPTGQPLAVQFVGPPGAERRLLWTAGELERRLPWRRYAPVFDPTAPPVPAPA</sequence>
<dbReference type="InterPro" id="IPR036928">
    <property type="entry name" value="AS_sf"/>
</dbReference>
<feature type="domain" description="Amidase" evidence="3">
    <location>
        <begin position="33"/>
        <end position="477"/>
    </location>
</feature>
<dbReference type="InterPro" id="IPR023631">
    <property type="entry name" value="Amidase_dom"/>
</dbReference>
<dbReference type="RefSeq" id="WP_091439584.1">
    <property type="nucleotide sequence ID" value="NZ_FOIE01000001.1"/>
</dbReference>
<dbReference type="AlphaFoldDB" id="A0A1I0A3B0"/>
<feature type="region of interest" description="Disordered" evidence="2">
    <location>
        <begin position="364"/>
        <end position="383"/>
    </location>
</feature>
<dbReference type="InterPro" id="IPR000120">
    <property type="entry name" value="Amidase"/>
</dbReference>
<protein>
    <submittedName>
        <fullName evidence="4">Amidase</fullName>
    </submittedName>
</protein>
<feature type="compositionally biased region" description="Basic and acidic residues" evidence="2">
    <location>
        <begin position="371"/>
        <end position="383"/>
    </location>
</feature>
<evidence type="ECO:0000256" key="1">
    <source>
        <dbReference type="ARBA" id="ARBA00009199"/>
    </source>
</evidence>
<dbReference type="EMBL" id="FOIE01000001">
    <property type="protein sequence ID" value="SES88152.1"/>
    <property type="molecule type" value="Genomic_DNA"/>
</dbReference>
<dbReference type="PANTHER" id="PTHR11895:SF7">
    <property type="entry name" value="GLUTAMYL-TRNA(GLN) AMIDOTRANSFERASE SUBUNIT A, MITOCHONDRIAL"/>
    <property type="match status" value="1"/>
</dbReference>
<gene>
    <name evidence="4" type="ORF">SAMN04488546_0892</name>
</gene>
<evidence type="ECO:0000256" key="2">
    <source>
        <dbReference type="SAM" id="MobiDB-lite"/>
    </source>
</evidence>
<evidence type="ECO:0000259" key="3">
    <source>
        <dbReference type="Pfam" id="PF01425"/>
    </source>
</evidence>
<organism evidence="4 5">
    <name type="scientific">Geodermatophilus poikilotrophus</name>
    <dbReference type="NCBI Taxonomy" id="1333667"/>
    <lineage>
        <taxon>Bacteria</taxon>
        <taxon>Bacillati</taxon>
        <taxon>Actinomycetota</taxon>
        <taxon>Actinomycetes</taxon>
        <taxon>Geodermatophilales</taxon>
        <taxon>Geodermatophilaceae</taxon>
        <taxon>Geodermatophilus</taxon>
    </lineage>
</organism>
<evidence type="ECO:0000313" key="5">
    <source>
        <dbReference type="Proteomes" id="UP000198507"/>
    </source>
</evidence>
<dbReference type="SUPFAM" id="SSF75304">
    <property type="entry name" value="Amidase signature (AS) enzymes"/>
    <property type="match status" value="1"/>
</dbReference>
<name>A0A1I0A3B0_9ACTN</name>
<accession>A0A1I0A3B0</accession>
<dbReference type="PANTHER" id="PTHR11895">
    <property type="entry name" value="TRANSAMIDASE"/>
    <property type="match status" value="1"/>
</dbReference>
<keyword evidence="5" id="KW-1185">Reference proteome</keyword>
<dbReference type="Pfam" id="PF01425">
    <property type="entry name" value="Amidase"/>
    <property type="match status" value="1"/>
</dbReference>
<evidence type="ECO:0000313" key="4">
    <source>
        <dbReference type="EMBL" id="SES88152.1"/>
    </source>
</evidence>
<proteinExistence type="inferred from homology"/>
<dbReference type="Proteomes" id="UP000198507">
    <property type="component" value="Unassembled WGS sequence"/>
</dbReference>
<dbReference type="GO" id="GO:0003824">
    <property type="term" value="F:catalytic activity"/>
    <property type="evidence" value="ECO:0007669"/>
    <property type="project" value="InterPro"/>
</dbReference>
<dbReference type="OrthoDB" id="5175573at2"/>